<dbReference type="SUPFAM" id="SSF58104">
    <property type="entry name" value="Methyl-accepting chemotaxis protein (MCP) signaling domain"/>
    <property type="match status" value="1"/>
</dbReference>
<sequence length="688" mass="76322">MNKSTSWMYRINNVSLKVKLSLSICALIVIVLLGTSVTLYYSVSKIIFEKAKDEMIANGDRIGEGLWTAAQLEAQSIYLASAHNTYIDLLEYREQEMASDSKFFSSANPHWEKANNTLKTSIQGSKNNESFAILDSKGIIVASTDDNLMQVDMSDREYYQNAIQGNNYISDALLSRSTNHLVVFFAQPITNKDGNVLGVFVASVNSTFFTEKLDNVSINQDGYISIMSRSGITLYHSKEPDAIGNKVEAEGIDAFLAQRATDNIIRGDFDGNDSYTRYTKIPNADWIVLVSDTYTDINQPINSMLKRVIIITIAALLIAIIVGQVIANYICKPIIQLTKASRQLALGDLTVKANGKYTSEFKELADSFNTMVDQQNMLISNMNKSIHVLTRSTNELDASAKQTATSIAETTTTSTEIANAMESQSYDTEQISDKFYGFGQKFELITQQVQSIQDRSEDIVEVFHSSEKVIENLINIKDVHEKEVQKIYEITSNLEESSSHISKITETIAHISGQTNLLALNASIEAARAGEHGRGFAVVASEIRKLAEQSSIQSQEINEIIQKNLLYVTQNNASVNEIREVTHLQDRYVQQTSEAFTTIFHNISQIKAQIMAMVSDVSTMEKDKDDMLVATQNLSATGEEVSASVEEVSATMQEQSAMVQQLSGMVDTIDSLTKELAIAASKFKTEQQ</sequence>
<dbReference type="EMBL" id="CP097899">
    <property type="protein sequence ID" value="URN95032.1"/>
    <property type="molecule type" value="Genomic_DNA"/>
</dbReference>
<keyword evidence="7 9" id="KW-0807">Transducer</keyword>
<dbReference type="PANTHER" id="PTHR32089:SF112">
    <property type="entry name" value="LYSOZYME-LIKE PROTEIN-RELATED"/>
    <property type="match status" value="1"/>
</dbReference>
<dbReference type="Pfam" id="PF02743">
    <property type="entry name" value="dCache_1"/>
    <property type="match status" value="1"/>
</dbReference>
<evidence type="ECO:0000256" key="2">
    <source>
        <dbReference type="ARBA" id="ARBA00022475"/>
    </source>
</evidence>
<dbReference type="GO" id="GO:0007165">
    <property type="term" value="P:signal transduction"/>
    <property type="evidence" value="ECO:0007669"/>
    <property type="project" value="UniProtKB-KW"/>
</dbReference>
<keyword evidence="5 10" id="KW-1133">Transmembrane helix</keyword>
<evidence type="ECO:0000256" key="1">
    <source>
        <dbReference type="ARBA" id="ARBA00004651"/>
    </source>
</evidence>
<keyword evidence="3" id="KW-0145">Chemotaxis</keyword>
<feature type="domain" description="Methyl-accepting transducer" evidence="11">
    <location>
        <begin position="399"/>
        <end position="649"/>
    </location>
</feature>
<dbReference type="CDD" id="cd18774">
    <property type="entry name" value="PDC2_HK_sensor"/>
    <property type="match status" value="1"/>
</dbReference>
<evidence type="ECO:0000259" key="11">
    <source>
        <dbReference type="PROSITE" id="PS50111"/>
    </source>
</evidence>
<dbReference type="CDD" id="cd12914">
    <property type="entry name" value="PDC1_DGC_like"/>
    <property type="match status" value="1"/>
</dbReference>
<evidence type="ECO:0000256" key="5">
    <source>
        <dbReference type="ARBA" id="ARBA00022989"/>
    </source>
</evidence>
<proteinExistence type="inferred from homology"/>
<name>A0A9J6ZGN9_9BACL</name>
<dbReference type="Proteomes" id="UP001056756">
    <property type="component" value="Chromosome"/>
</dbReference>
<dbReference type="Gene3D" id="6.10.340.10">
    <property type="match status" value="1"/>
</dbReference>
<dbReference type="GO" id="GO:0006935">
    <property type="term" value="P:chemotaxis"/>
    <property type="evidence" value="ECO:0007669"/>
    <property type="project" value="UniProtKB-KW"/>
</dbReference>
<dbReference type="InterPro" id="IPR033479">
    <property type="entry name" value="dCache_1"/>
</dbReference>
<dbReference type="GO" id="GO:0005886">
    <property type="term" value="C:plasma membrane"/>
    <property type="evidence" value="ECO:0007669"/>
    <property type="project" value="UniProtKB-SubCell"/>
</dbReference>
<dbReference type="InterPro" id="IPR004089">
    <property type="entry name" value="MCPsignal_dom"/>
</dbReference>
<protein>
    <submittedName>
        <fullName evidence="13">Methyl-accepting chemotaxis protein</fullName>
    </submittedName>
</protein>
<dbReference type="CDD" id="cd06225">
    <property type="entry name" value="HAMP"/>
    <property type="match status" value="1"/>
</dbReference>
<dbReference type="Gene3D" id="1.10.287.950">
    <property type="entry name" value="Methyl-accepting chemotaxis protein"/>
    <property type="match status" value="1"/>
</dbReference>
<dbReference type="KEGG" id="plig:NAG76_01890"/>
<evidence type="ECO:0000256" key="9">
    <source>
        <dbReference type="PROSITE-ProRule" id="PRU00284"/>
    </source>
</evidence>
<dbReference type="Pfam" id="PF00015">
    <property type="entry name" value="MCPsignal"/>
    <property type="match status" value="1"/>
</dbReference>
<accession>A0A9J6ZGN9</accession>
<evidence type="ECO:0000256" key="6">
    <source>
        <dbReference type="ARBA" id="ARBA00023136"/>
    </source>
</evidence>
<feature type="transmembrane region" description="Helical" evidence="10">
    <location>
        <begin position="308"/>
        <end position="330"/>
    </location>
</feature>
<feature type="domain" description="HAMP" evidence="12">
    <location>
        <begin position="328"/>
        <end position="380"/>
    </location>
</feature>
<dbReference type="PROSITE" id="PS50111">
    <property type="entry name" value="CHEMOTAXIS_TRANSDUC_2"/>
    <property type="match status" value="1"/>
</dbReference>
<evidence type="ECO:0000256" key="8">
    <source>
        <dbReference type="ARBA" id="ARBA00029447"/>
    </source>
</evidence>
<reference evidence="13" key="1">
    <citation type="submission" date="2022-05" db="EMBL/GenBank/DDBJ databases">
        <title>Novel bacterial taxa in a minimal lignocellulolytic consortium and its capacity to transform plastics disclosed by genome-resolved metagenomics.</title>
        <authorList>
            <person name="Rodriguez C.A.D."/>
            <person name="Diaz-Garcia L."/>
            <person name="Herrera K."/>
            <person name="Tarazona N.A."/>
            <person name="Sproer C."/>
            <person name="Overmann J."/>
            <person name="Jimenez D.J."/>
        </authorList>
    </citation>
    <scope>NUCLEOTIDE SEQUENCE</scope>
    <source>
        <strain evidence="13">MAG5</strain>
    </source>
</reference>
<evidence type="ECO:0000259" key="12">
    <source>
        <dbReference type="PROSITE" id="PS50885"/>
    </source>
</evidence>
<evidence type="ECO:0000256" key="3">
    <source>
        <dbReference type="ARBA" id="ARBA00022500"/>
    </source>
</evidence>
<dbReference type="PROSITE" id="PS50885">
    <property type="entry name" value="HAMP"/>
    <property type="match status" value="1"/>
</dbReference>
<dbReference type="SMART" id="SM00283">
    <property type="entry name" value="MA"/>
    <property type="match status" value="1"/>
</dbReference>
<comment type="subcellular location">
    <subcellularLocation>
        <location evidence="1">Cell membrane</location>
        <topology evidence="1">Multi-pass membrane protein</topology>
    </subcellularLocation>
</comment>
<comment type="similarity">
    <text evidence="8">Belongs to the methyl-accepting chemotaxis (MCP) protein family.</text>
</comment>
<dbReference type="InterPro" id="IPR003660">
    <property type="entry name" value="HAMP_dom"/>
</dbReference>
<evidence type="ECO:0000313" key="13">
    <source>
        <dbReference type="EMBL" id="URN95032.1"/>
    </source>
</evidence>
<evidence type="ECO:0000313" key="14">
    <source>
        <dbReference type="Proteomes" id="UP001056756"/>
    </source>
</evidence>
<dbReference type="SUPFAM" id="SSF103190">
    <property type="entry name" value="Sensory domain-like"/>
    <property type="match status" value="1"/>
</dbReference>
<dbReference type="SMART" id="SM00304">
    <property type="entry name" value="HAMP"/>
    <property type="match status" value="1"/>
</dbReference>
<dbReference type="InterPro" id="IPR029151">
    <property type="entry name" value="Sensor-like_sf"/>
</dbReference>
<feature type="transmembrane region" description="Helical" evidence="10">
    <location>
        <begin position="20"/>
        <end position="43"/>
    </location>
</feature>
<dbReference type="Gene3D" id="3.30.450.20">
    <property type="entry name" value="PAS domain"/>
    <property type="match status" value="1"/>
</dbReference>
<dbReference type="PANTHER" id="PTHR32089">
    <property type="entry name" value="METHYL-ACCEPTING CHEMOTAXIS PROTEIN MCPB"/>
    <property type="match status" value="1"/>
</dbReference>
<gene>
    <name evidence="13" type="ORF">NAG76_01890</name>
</gene>
<evidence type="ECO:0000256" key="4">
    <source>
        <dbReference type="ARBA" id="ARBA00022692"/>
    </source>
</evidence>
<evidence type="ECO:0000256" key="7">
    <source>
        <dbReference type="ARBA" id="ARBA00023224"/>
    </source>
</evidence>
<keyword evidence="2" id="KW-1003">Cell membrane</keyword>
<organism evidence="13 14">
    <name type="scientific">Candidatus Pristimantibacillus lignocellulolyticus</name>
    <dbReference type="NCBI Taxonomy" id="2994561"/>
    <lineage>
        <taxon>Bacteria</taxon>
        <taxon>Bacillati</taxon>
        <taxon>Bacillota</taxon>
        <taxon>Bacilli</taxon>
        <taxon>Bacillales</taxon>
        <taxon>Paenibacillaceae</taxon>
        <taxon>Candidatus Pristimantibacillus</taxon>
    </lineage>
</organism>
<keyword evidence="6 10" id="KW-0472">Membrane</keyword>
<dbReference type="AlphaFoldDB" id="A0A9J6ZGN9"/>
<keyword evidence="4 10" id="KW-0812">Transmembrane</keyword>
<evidence type="ECO:0000256" key="10">
    <source>
        <dbReference type="SAM" id="Phobius"/>
    </source>
</evidence>
<dbReference type="Pfam" id="PF00672">
    <property type="entry name" value="HAMP"/>
    <property type="match status" value="1"/>
</dbReference>